<evidence type="ECO:0000313" key="2">
    <source>
        <dbReference type="Proteomes" id="UP000054359"/>
    </source>
</evidence>
<sequence>MTLKQFIWESNFHQSLVFKKFKNDGMLFCMIHRFQ</sequence>
<name>A0A087UZP4_STEMI</name>
<feature type="non-terminal residue" evidence="1">
    <location>
        <position position="35"/>
    </location>
</feature>
<dbReference type="AlphaFoldDB" id="A0A087UZP4"/>
<organism evidence="1 2">
    <name type="scientific">Stegodyphus mimosarum</name>
    <name type="common">African social velvet spider</name>
    <dbReference type="NCBI Taxonomy" id="407821"/>
    <lineage>
        <taxon>Eukaryota</taxon>
        <taxon>Metazoa</taxon>
        <taxon>Ecdysozoa</taxon>
        <taxon>Arthropoda</taxon>
        <taxon>Chelicerata</taxon>
        <taxon>Arachnida</taxon>
        <taxon>Araneae</taxon>
        <taxon>Araneomorphae</taxon>
        <taxon>Entelegynae</taxon>
        <taxon>Eresoidea</taxon>
        <taxon>Eresidae</taxon>
        <taxon>Stegodyphus</taxon>
    </lineage>
</organism>
<keyword evidence="2" id="KW-1185">Reference proteome</keyword>
<gene>
    <name evidence="1" type="ORF">X975_22928</name>
</gene>
<dbReference type="Proteomes" id="UP000054359">
    <property type="component" value="Unassembled WGS sequence"/>
</dbReference>
<protein>
    <submittedName>
        <fullName evidence="1">Uncharacterized protein</fullName>
    </submittedName>
</protein>
<proteinExistence type="predicted"/>
<dbReference type="EMBL" id="KK122500">
    <property type="protein sequence ID" value="KFM82833.1"/>
    <property type="molecule type" value="Genomic_DNA"/>
</dbReference>
<evidence type="ECO:0000313" key="1">
    <source>
        <dbReference type="EMBL" id="KFM82833.1"/>
    </source>
</evidence>
<reference evidence="1 2" key="1">
    <citation type="submission" date="2013-11" db="EMBL/GenBank/DDBJ databases">
        <title>Genome sequencing of Stegodyphus mimosarum.</title>
        <authorList>
            <person name="Bechsgaard J."/>
        </authorList>
    </citation>
    <scope>NUCLEOTIDE SEQUENCE [LARGE SCALE GENOMIC DNA]</scope>
</reference>
<accession>A0A087UZP4</accession>